<comment type="subcellular location">
    <subcellularLocation>
        <location evidence="1">Nucleus</location>
    </subcellularLocation>
</comment>
<evidence type="ECO:0000313" key="7">
    <source>
        <dbReference type="EMBL" id="CAE0606317.1"/>
    </source>
</evidence>
<evidence type="ECO:0000256" key="4">
    <source>
        <dbReference type="ARBA" id="ARBA00023242"/>
    </source>
</evidence>
<dbReference type="GO" id="GO:0006271">
    <property type="term" value="P:DNA strand elongation involved in DNA replication"/>
    <property type="evidence" value="ECO:0007669"/>
    <property type="project" value="TreeGrafter"/>
</dbReference>
<dbReference type="GO" id="GO:0003677">
    <property type="term" value="F:DNA binding"/>
    <property type="evidence" value="ECO:0007669"/>
    <property type="project" value="InterPro"/>
</dbReference>
<organism evidence="7">
    <name type="scientific">Picocystis salinarum</name>
    <dbReference type="NCBI Taxonomy" id="88271"/>
    <lineage>
        <taxon>Eukaryota</taxon>
        <taxon>Viridiplantae</taxon>
        <taxon>Chlorophyta</taxon>
        <taxon>Picocystophyceae</taxon>
        <taxon>Picocystales</taxon>
        <taxon>Picocystaceae</taxon>
        <taxon>Picocystis</taxon>
    </lineage>
</organism>
<dbReference type="PANTHER" id="PTHR10416:SF0">
    <property type="entry name" value="DNA POLYMERASE DELTA SUBUNIT 2"/>
    <property type="match status" value="1"/>
</dbReference>
<dbReference type="InterPro" id="IPR024826">
    <property type="entry name" value="DNA_pol_delta/II_ssu"/>
</dbReference>
<evidence type="ECO:0000256" key="1">
    <source>
        <dbReference type="ARBA" id="ARBA00004123"/>
    </source>
</evidence>
<gene>
    <name evidence="7" type="ORF">PSAL00342_LOCUS133</name>
</gene>
<dbReference type="EMBL" id="HBIS01000163">
    <property type="protein sequence ID" value="CAE0606317.1"/>
    <property type="molecule type" value="Transcribed_RNA"/>
</dbReference>
<dbReference type="InterPro" id="IPR040663">
    <property type="entry name" value="DNA_pol_D_N"/>
</dbReference>
<evidence type="ECO:0000256" key="2">
    <source>
        <dbReference type="ARBA" id="ARBA00006035"/>
    </source>
</evidence>
<accession>A0A7S3U9Z6</accession>
<dbReference type="CDD" id="cd07387">
    <property type="entry name" value="MPP_PolD2_C"/>
    <property type="match status" value="1"/>
</dbReference>
<evidence type="ECO:0008006" key="8">
    <source>
        <dbReference type="Google" id="ProtNLM"/>
    </source>
</evidence>
<dbReference type="GO" id="GO:0043625">
    <property type="term" value="C:delta DNA polymerase complex"/>
    <property type="evidence" value="ECO:0007669"/>
    <property type="project" value="TreeGrafter"/>
</dbReference>
<dbReference type="FunFam" id="3.60.21.50:FF:000002">
    <property type="entry name" value="DNA polymerase delta small subunit"/>
    <property type="match status" value="1"/>
</dbReference>
<dbReference type="AlphaFoldDB" id="A0A7S3U9Z6"/>
<feature type="domain" description="DNA polymerase delta subunit OB-fold" evidence="6">
    <location>
        <begin position="64"/>
        <end position="190"/>
    </location>
</feature>
<feature type="domain" description="DNA polymerase alpha/delta/epsilon subunit B" evidence="5">
    <location>
        <begin position="210"/>
        <end position="417"/>
    </location>
</feature>
<dbReference type="PANTHER" id="PTHR10416">
    <property type="entry name" value="DNA POLYMERASE DELTA SUBUNIT 2"/>
    <property type="match status" value="1"/>
</dbReference>
<proteinExistence type="inferred from homology"/>
<comment type="similarity">
    <text evidence="2">Belongs to the DNA polymerase delta/II small subunit family.</text>
</comment>
<dbReference type="InterPro" id="IPR041863">
    <property type="entry name" value="PolD2_C"/>
</dbReference>
<protein>
    <recommendedName>
        <fullName evidence="8">DNA polymerase delta subunit 2</fullName>
    </recommendedName>
</protein>
<name>A0A7S3U9Z6_9CHLO</name>
<dbReference type="Pfam" id="PF04042">
    <property type="entry name" value="DNA_pol_E_B"/>
    <property type="match status" value="1"/>
</dbReference>
<dbReference type="GO" id="GO:1902969">
    <property type="term" value="P:mitotic DNA replication"/>
    <property type="evidence" value="ECO:0007669"/>
    <property type="project" value="UniProtKB-ARBA"/>
</dbReference>
<reference evidence="7" key="1">
    <citation type="submission" date="2021-01" db="EMBL/GenBank/DDBJ databases">
        <authorList>
            <person name="Corre E."/>
            <person name="Pelletier E."/>
            <person name="Niang G."/>
            <person name="Scheremetjew M."/>
            <person name="Finn R."/>
            <person name="Kale V."/>
            <person name="Holt S."/>
            <person name="Cochrane G."/>
            <person name="Meng A."/>
            <person name="Brown T."/>
            <person name="Cohen L."/>
        </authorList>
    </citation>
    <scope>NUCLEOTIDE SEQUENCE</scope>
    <source>
        <strain evidence="7">CCMP1897</strain>
    </source>
</reference>
<sequence length="466" mass="51795">MGIEAVVEGDGGEERPEVLQDHPKSHMLLERNQTCMEGAEGRVGHVYADLGERFSLKGRRHTNQYAQLYFQRLMNVSPGLSELARQKWKTVKKSTILDVQIGQDCWVLGTLYKHMKKKPCVLDEYNIDFDPDQEKPEKYTAEDDYLIMEDEGARMKLIGDALPKSLLVTGVVIAVRGKEVEGGDFQVSDVCFRTPQLHQTVPEVMEDKYVALLSGLDVGDAKDPLKTLLLVQYLIGSLGSEYDQVLSSKITRVVVAGNAMAYVEPPSLKLGEKQQKSRLTEPLKELEVYLSQLAATVPLDIMPGMQDPANLSLPQQPLHACMCGEAGKLDMLNRVHNPHNFSIDGAEFLGTSGQNIDDMYRFSSETDRLKLLEMSLTWGHMVPTAPDTLPCFPFSDKDPFIIQSCPHVYFAGNQPQYSQKLVQCSEGTSTRLITVPSFAQTGTVVLVNTRTLKCHPITFDVSAIGA</sequence>
<keyword evidence="3" id="KW-0235">DNA replication</keyword>
<evidence type="ECO:0000259" key="6">
    <source>
        <dbReference type="Pfam" id="PF18018"/>
    </source>
</evidence>
<dbReference type="Pfam" id="PF18018">
    <property type="entry name" value="DNA_pol_D_N"/>
    <property type="match status" value="1"/>
</dbReference>
<evidence type="ECO:0000259" key="5">
    <source>
        <dbReference type="Pfam" id="PF04042"/>
    </source>
</evidence>
<evidence type="ECO:0000256" key="3">
    <source>
        <dbReference type="ARBA" id="ARBA00022705"/>
    </source>
</evidence>
<dbReference type="InterPro" id="IPR007185">
    <property type="entry name" value="DNA_pol_a/d/e_bsu"/>
</dbReference>
<dbReference type="Gene3D" id="3.60.21.50">
    <property type="match status" value="1"/>
</dbReference>
<keyword evidence="4" id="KW-0539">Nucleus</keyword>